<dbReference type="GO" id="GO:0000981">
    <property type="term" value="F:DNA-binding transcription factor activity, RNA polymerase II-specific"/>
    <property type="evidence" value="ECO:0007669"/>
    <property type="project" value="InterPro"/>
</dbReference>
<keyword evidence="5" id="KW-1185">Reference proteome</keyword>
<dbReference type="PANTHER" id="PTHR46910:SF40">
    <property type="entry name" value="ZN(II)2CYS6 TRANSCRIPTION FACTOR (EUROFUNG)"/>
    <property type="match status" value="1"/>
</dbReference>
<accession>A0A6A5Y5N5</accession>
<gene>
    <name evidence="4" type="ORF">BU24DRAFT_10138</name>
</gene>
<dbReference type="InterPro" id="IPR036864">
    <property type="entry name" value="Zn2-C6_fun-type_DNA-bd_sf"/>
</dbReference>
<dbReference type="EMBL" id="ML978066">
    <property type="protein sequence ID" value="KAF2020872.1"/>
    <property type="molecule type" value="Genomic_DNA"/>
</dbReference>
<feature type="region of interest" description="Disordered" evidence="2">
    <location>
        <begin position="654"/>
        <end position="673"/>
    </location>
</feature>
<dbReference type="Gene3D" id="4.10.240.10">
    <property type="entry name" value="Zn(2)-C6 fungal-type DNA-binding domain"/>
    <property type="match status" value="1"/>
</dbReference>
<dbReference type="PANTHER" id="PTHR46910">
    <property type="entry name" value="TRANSCRIPTION FACTOR PDR1"/>
    <property type="match status" value="1"/>
</dbReference>
<dbReference type="SMART" id="SM00066">
    <property type="entry name" value="GAL4"/>
    <property type="match status" value="1"/>
</dbReference>
<dbReference type="GeneID" id="54278094"/>
<evidence type="ECO:0000313" key="4">
    <source>
        <dbReference type="EMBL" id="KAF2020872.1"/>
    </source>
</evidence>
<dbReference type="Pfam" id="PF00172">
    <property type="entry name" value="Zn_clus"/>
    <property type="match status" value="1"/>
</dbReference>
<dbReference type="CDD" id="cd12148">
    <property type="entry name" value="fungal_TF_MHR"/>
    <property type="match status" value="1"/>
</dbReference>
<keyword evidence="1" id="KW-0539">Nucleus</keyword>
<feature type="region of interest" description="Disordered" evidence="2">
    <location>
        <begin position="732"/>
        <end position="783"/>
    </location>
</feature>
<evidence type="ECO:0000313" key="5">
    <source>
        <dbReference type="Proteomes" id="UP000799778"/>
    </source>
</evidence>
<dbReference type="CDD" id="cd00067">
    <property type="entry name" value="GAL4"/>
    <property type="match status" value="1"/>
</dbReference>
<evidence type="ECO:0000256" key="1">
    <source>
        <dbReference type="ARBA" id="ARBA00023242"/>
    </source>
</evidence>
<reference evidence="4" key="1">
    <citation type="journal article" date="2020" name="Stud. Mycol.">
        <title>101 Dothideomycetes genomes: a test case for predicting lifestyles and emergence of pathogens.</title>
        <authorList>
            <person name="Haridas S."/>
            <person name="Albert R."/>
            <person name="Binder M."/>
            <person name="Bloem J."/>
            <person name="Labutti K."/>
            <person name="Salamov A."/>
            <person name="Andreopoulos B."/>
            <person name="Baker S."/>
            <person name="Barry K."/>
            <person name="Bills G."/>
            <person name="Bluhm B."/>
            <person name="Cannon C."/>
            <person name="Castanera R."/>
            <person name="Culley D."/>
            <person name="Daum C."/>
            <person name="Ezra D."/>
            <person name="Gonzalez J."/>
            <person name="Henrissat B."/>
            <person name="Kuo A."/>
            <person name="Liang C."/>
            <person name="Lipzen A."/>
            <person name="Lutzoni F."/>
            <person name="Magnuson J."/>
            <person name="Mondo S."/>
            <person name="Nolan M."/>
            <person name="Ohm R."/>
            <person name="Pangilinan J."/>
            <person name="Park H.-J."/>
            <person name="Ramirez L."/>
            <person name="Alfaro M."/>
            <person name="Sun H."/>
            <person name="Tritt A."/>
            <person name="Yoshinaga Y."/>
            <person name="Zwiers L.-H."/>
            <person name="Turgeon B."/>
            <person name="Goodwin S."/>
            <person name="Spatafora J."/>
            <person name="Crous P."/>
            <person name="Grigoriev I."/>
        </authorList>
    </citation>
    <scope>NUCLEOTIDE SEQUENCE</scope>
    <source>
        <strain evidence="4">CBS 175.79</strain>
    </source>
</reference>
<feature type="compositionally biased region" description="Gly residues" evidence="2">
    <location>
        <begin position="14"/>
        <end position="29"/>
    </location>
</feature>
<dbReference type="PROSITE" id="PS00463">
    <property type="entry name" value="ZN2_CY6_FUNGAL_1"/>
    <property type="match status" value="1"/>
</dbReference>
<dbReference type="AlphaFoldDB" id="A0A6A5Y5N5"/>
<protein>
    <recommendedName>
        <fullName evidence="3">Zn(2)-C6 fungal-type domain-containing protein</fullName>
    </recommendedName>
</protein>
<proteinExistence type="predicted"/>
<organism evidence="4 5">
    <name type="scientific">Aaosphaeria arxii CBS 175.79</name>
    <dbReference type="NCBI Taxonomy" id="1450172"/>
    <lineage>
        <taxon>Eukaryota</taxon>
        <taxon>Fungi</taxon>
        <taxon>Dikarya</taxon>
        <taxon>Ascomycota</taxon>
        <taxon>Pezizomycotina</taxon>
        <taxon>Dothideomycetes</taxon>
        <taxon>Pleosporomycetidae</taxon>
        <taxon>Pleosporales</taxon>
        <taxon>Pleosporales incertae sedis</taxon>
        <taxon>Aaosphaeria</taxon>
    </lineage>
</organism>
<dbReference type="SUPFAM" id="SSF57701">
    <property type="entry name" value="Zn2/Cys6 DNA-binding domain"/>
    <property type="match status" value="1"/>
</dbReference>
<sequence>MASGASYTEADAQMGGGPGLYGNQNGGGSPSQQQQHLSHDHDLSSLSEGIAHIQRNNEMMDAGGPQAHHMGASMNPAHHQFQTPPRPAPSPQQMAQTVMGLDEHNMFSDHDSSRKRSKVSRACDECRRKKIRCDATNENGPEACSSCKRTGARCQFSRQPMKRGPSKGYIKELADRLNSLENQIQYPHAQPTQTFDYAPMRDQPVPDTQAQTQFQRKRTHSISEGLQEGYNRSSWPAQDRGIEAWDPRALSLLTSQDLPSNGQTNRRGSYGDLTLAGNLINGTNEGTIKSYYSTIHLVYPVLAQDSTALNRLTNCPAKLRESFFLALECSVHSYAPTALPPMDVSLTQLIQKCLEALELAQHTLSDPDSSRQFYNHLVYCQTLVFLIIASDRPSTDIIASTSELLGRLAGRISELGINDAKIVAALRDQDRELYEDSRRLFWTAFILDRFNASNKGRDMVLPLYAGSVSRDDYDALGEVGYHLARAADIIGQVTYIARAGNVPSIDPTSAMTFADLTSSSPASLYLNGQLLRFRESLEISSLPPTSPPYLAYQYLRIVVARASTYTAPKETLAFTKELLGSIQAVNGSITPLHHIFAHIVATSLTDLADKVETQIDAHGSIREMDEAIANGNILVRIPDGLGWDTAIRNILHQKRSSEAPPNNVEQTGPATEPNMAGLQHLAAAAVGEREGTDARPSSSGGSAQISQSNADVKHDLTAAMAAASEAAAAQATAAAAQQQLQSASPTANPAHDGNANSNSGPGGDNDQYDPSLIGKDGFMSAVS</sequence>
<dbReference type="Proteomes" id="UP000799778">
    <property type="component" value="Unassembled WGS sequence"/>
</dbReference>
<feature type="region of interest" description="Disordered" evidence="2">
    <location>
        <begin position="194"/>
        <end position="213"/>
    </location>
</feature>
<dbReference type="InterPro" id="IPR050987">
    <property type="entry name" value="AtrR-like"/>
</dbReference>
<name>A0A6A5Y5N5_9PLEO</name>
<feature type="region of interest" description="Disordered" evidence="2">
    <location>
        <begin position="686"/>
        <end position="708"/>
    </location>
</feature>
<feature type="region of interest" description="Disordered" evidence="2">
    <location>
        <begin position="1"/>
        <end position="43"/>
    </location>
</feature>
<evidence type="ECO:0000256" key="2">
    <source>
        <dbReference type="SAM" id="MobiDB-lite"/>
    </source>
</evidence>
<feature type="compositionally biased region" description="Polar residues" evidence="2">
    <location>
        <begin position="659"/>
        <end position="669"/>
    </location>
</feature>
<dbReference type="InterPro" id="IPR001138">
    <property type="entry name" value="Zn2Cys6_DnaBD"/>
</dbReference>
<feature type="compositionally biased region" description="Low complexity" evidence="2">
    <location>
        <begin position="697"/>
        <end position="708"/>
    </location>
</feature>
<feature type="compositionally biased region" description="Low complexity" evidence="2">
    <location>
        <begin position="732"/>
        <end position="747"/>
    </location>
</feature>
<evidence type="ECO:0000259" key="3">
    <source>
        <dbReference type="PROSITE" id="PS50048"/>
    </source>
</evidence>
<feature type="region of interest" description="Disordered" evidence="2">
    <location>
        <begin position="60"/>
        <end position="94"/>
    </location>
</feature>
<dbReference type="RefSeq" id="XP_033389211.1">
    <property type="nucleotide sequence ID" value="XM_033520697.1"/>
</dbReference>
<dbReference type="GO" id="GO:0008270">
    <property type="term" value="F:zinc ion binding"/>
    <property type="evidence" value="ECO:0007669"/>
    <property type="project" value="InterPro"/>
</dbReference>
<dbReference type="PROSITE" id="PS50048">
    <property type="entry name" value="ZN2_CY6_FUNGAL_2"/>
    <property type="match status" value="1"/>
</dbReference>
<dbReference type="OrthoDB" id="5426978at2759"/>
<feature type="domain" description="Zn(2)-C6 fungal-type" evidence="3">
    <location>
        <begin position="122"/>
        <end position="156"/>
    </location>
</feature>